<dbReference type="AlphaFoldDB" id="A0A1D3TKF7"/>
<feature type="transmembrane region" description="Helical" evidence="1">
    <location>
        <begin position="402"/>
        <end position="423"/>
    </location>
</feature>
<dbReference type="PANTHER" id="PTHR34289:SF8">
    <property type="entry name" value="DUF819 DOMAIN-CONTAINING PROTEIN"/>
    <property type="match status" value="1"/>
</dbReference>
<sequence length="531" mass="61236">MIIEYTTKFPYVIPLLISLLLSTFEINKKYGNFLTVYLFSFSLGISFNTLCNSNMDNKIDVDLFLNKILSYTLCISVMLTFAFMKKKNVIITFNSFVEEKNAIIYRERKDICICKFFIRSRFLPFGIAFIYGTIGTVIGGILSYYLVKAFFTIHNDEKGLYLKKSVCCFISTYIGGYINFIEVSDSLNVSTTAKNSIFVLDDMFTNLFLTILPLLKKYCTFFPSPYVDMENNVRGSVSRNKYDYEKLKDKQNEENMGEESENVRNEETKRLICNEHVSTSYGSFPSTNVHFATDEKKETKGERKRIVEMESIGSSIIYKFLGTILHDSLAILCIVALTEKILYDYEVLHNFLLAYVKADKFKTVLILAITFMYLFCMDYLAQNVNNRIEINKYKISRFILGIYFRSILYYSTVLNFLTIYYLFLSGMLINIHSLFTISQPLALLVVCILTIHTFCVLFFSYIYNCFTKYFHVFIHIDEMLLAVNANIGGPTTAALMSDILGRPDLAFAATFWGVIGYLVATHISMFIYAHL</sequence>
<proteinExistence type="predicted"/>
<gene>
    <name evidence="2" type="primary">PocGH01_12031000</name>
    <name evidence="2" type="ORF">POCGH01_12031000</name>
</gene>
<keyword evidence="1" id="KW-0472">Membrane</keyword>
<feature type="transmembrane region" description="Helical" evidence="1">
    <location>
        <begin position="363"/>
        <end position="381"/>
    </location>
</feature>
<protein>
    <recommendedName>
        <fullName evidence="4">DUF819 domain-containing protein</fullName>
    </recommendedName>
</protein>
<dbReference type="Proteomes" id="UP000242942">
    <property type="component" value="Chromosome 12"/>
</dbReference>
<keyword evidence="1" id="KW-1133">Transmembrane helix</keyword>
<evidence type="ECO:0000313" key="2">
    <source>
        <dbReference type="EMBL" id="SCP05444.1"/>
    </source>
</evidence>
<dbReference type="PANTHER" id="PTHR34289">
    <property type="entry name" value="PROTEIN, PUTATIVE (DUF819)-RELATED"/>
    <property type="match status" value="1"/>
</dbReference>
<feature type="transmembrane region" description="Helical" evidence="1">
    <location>
        <begin position="125"/>
        <end position="147"/>
    </location>
</feature>
<dbReference type="Pfam" id="PF05684">
    <property type="entry name" value="DUF819"/>
    <property type="match status" value="2"/>
</dbReference>
<feature type="transmembrane region" description="Helical" evidence="1">
    <location>
        <begin position="63"/>
        <end position="84"/>
    </location>
</feature>
<dbReference type="VEuPathDB" id="PlasmoDB:POWCR01_120026800"/>
<keyword evidence="3" id="KW-1185">Reference proteome</keyword>
<reference evidence="2 3" key="1">
    <citation type="submission" date="2016-06" db="EMBL/GenBank/DDBJ databases">
        <authorList>
            <consortium name="Pathogen Informatics"/>
        </authorList>
    </citation>
    <scope>NUCLEOTIDE SEQUENCE [LARGE SCALE GENOMIC DNA]</scope>
    <source>
        <strain evidence="2">PocGH01</strain>
    </source>
</reference>
<feature type="transmembrane region" description="Helical" evidence="1">
    <location>
        <begin position="324"/>
        <end position="343"/>
    </location>
</feature>
<dbReference type="InterPro" id="IPR008537">
    <property type="entry name" value="DUF819"/>
</dbReference>
<name>A0A1D3TKF7_PLAOA</name>
<feature type="transmembrane region" description="Helical" evidence="1">
    <location>
        <begin position="443"/>
        <end position="463"/>
    </location>
</feature>
<keyword evidence="1" id="KW-0812">Transmembrane</keyword>
<evidence type="ECO:0008006" key="4">
    <source>
        <dbReference type="Google" id="ProtNLM"/>
    </source>
</evidence>
<dbReference type="EMBL" id="LT594593">
    <property type="protein sequence ID" value="SCP05444.1"/>
    <property type="molecule type" value="Genomic_DNA"/>
</dbReference>
<feature type="transmembrane region" description="Helical" evidence="1">
    <location>
        <begin position="505"/>
        <end position="529"/>
    </location>
</feature>
<dbReference type="VEuPathDB" id="PlasmoDB:PocGH01_12031000"/>
<evidence type="ECO:0000313" key="3">
    <source>
        <dbReference type="Proteomes" id="UP000242942"/>
    </source>
</evidence>
<evidence type="ECO:0000256" key="1">
    <source>
        <dbReference type="SAM" id="Phobius"/>
    </source>
</evidence>
<feature type="transmembrane region" description="Helical" evidence="1">
    <location>
        <begin position="9"/>
        <end position="27"/>
    </location>
</feature>
<organism evidence="2 3">
    <name type="scientific">Plasmodium ovale</name>
    <name type="common">malaria parasite P. ovale</name>
    <dbReference type="NCBI Taxonomy" id="36330"/>
    <lineage>
        <taxon>Eukaryota</taxon>
        <taxon>Sar</taxon>
        <taxon>Alveolata</taxon>
        <taxon>Apicomplexa</taxon>
        <taxon>Aconoidasida</taxon>
        <taxon>Haemosporida</taxon>
        <taxon>Plasmodiidae</taxon>
        <taxon>Plasmodium</taxon>
        <taxon>Plasmodium (Plasmodium)</taxon>
    </lineage>
</organism>
<feature type="transmembrane region" description="Helical" evidence="1">
    <location>
        <begin position="33"/>
        <end position="51"/>
    </location>
</feature>
<accession>A0A1D3TKF7</accession>
<dbReference type="OrthoDB" id="45797at2759"/>